<reference evidence="3 4" key="1">
    <citation type="journal article" date="2012" name="J. Bacteriol.">
        <title>Draft Genome Sequence of Salimicrobium sp. Strain MJ3, Isolated from Myulchi-Jeot, Korean Fermented Seafood.</title>
        <authorList>
            <person name="Lee S.H."/>
            <person name="Jung J.Y."/>
            <person name="Jeon C.O."/>
        </authorList>
    </citation>
    <scope>NUCLEOTIDE SEQUENCE [LARGE SCALE GENOMIC DNA]</scope>
    <source>
        <strain evidence="3 4">MJ3</strain>
    </source>
</reference>
<dbReference type="EMBL" id="CP011361">
    <property type="protein sequence ID" value="AKG05533.1"/>
    <property type="molecule type" value="Genomic_DNA"/>
</dbReference>
<gene>
    <name evidence="2" type="ORF">AAV35_012755</name>
    <name evidence="3" type="ORF">MJ3_13579</name>
</gene>
<dbReference type="Proteomes" id="UP000011746">
    <property type="component" value="Unassembled WGS sequence"/>
</dbReference>
<evidence type="ECO:0000313" key="2">
    <source>
        <dbReference type="EMBL" id="AKG05533.1"/>
    </source>
</evidence>
<dbReference type="STRING" id="1230341.AAV35_012755"/>
<evidence type="ECO:0000313" key="5">
    <source>
        <dbReference type="Proteomes" id="UP000092654"/>
    </source>
</evidence>
<accession>K2H3M7</accession>
<evidence type="ECO:0008006" key="6">
    <source>
        <dbReference type="Google" id="ProtNLM"/>
    </source>
</evidence>
<dbReference type="KEGG" id="sje:AAV35_012755"/>
<feature type="compositionally biased region" description="Low complexity" evidence="1">
    <location>
        <begin position="18"/>
        <end position="32"/>
    </location>
</feature>
<protein>
    <recommendedName>
        <fullName evidence="6">Lipoprotein</fullName>
    </recommendedName>
</protein>
<evidence type="ECO:0000313" key="3">
    <source>
        <dbReference type="EMBL" id="EKE30475.1"/>
    </source>
</evidence>
<dbReference type="AlphaFoldDB" id="K2H3M7"/>
<dbReference type="EMBL" id="AMPQ01000045">
    <property type="protein sequence ID" value="EKE30475.1"/>
    <property type="molecule type" value="Genomic_DNA"/>
</dbReference>
<evidence type="ECO:0000256" key="1">
    <source>
        <dbReference type="SAM" id="MobiDB-lite"/>
    </source>
</evidence>
<dbReference type="Proteomes" id="UP000092654">
    <property type="component" value="Chromosome"/>
</dbReference>
<organism evidence="3 4">
    <name type="scientific">Salimicrobium jeotgali</name>
    <dbReference type="NCBI Taxonomy" id="1230341"/>
    <lineage>
        <taxon>Bacteria</taxon>
        <taxon>Bacillati</taxon>
        <taxon>Bacillota</taxon>
        <taxon>Bacilli</taxon>
        <taxon>Bacillales</taxon>
        <taxon>Bacillaceae</taxon>
        <taxon>Salimicrobium</taxon>
    </lineage>
</organism>
<dbReference type="RefSeq" id="WP_008592651.1">
    <property type="nucleotide sequence ID" value="NZ_AMPQ01000045.1"/>
</dbReference>
<dbReference type="PROSITE" id="PS51257">
    <property type="entry name" value="PROKAR_LIPOPROTEIN"/>
    <property type="match status" value="1"/>
</dbReference>
<name>K2H3M7_9BACI</name>
<reference evidence="2" key="3">
    <citation type="submission" date="2016-11" db="EMBL/GenBank/DDBJ databases">
        <title>Salimicrobium jeotgali MJ3, isolated from Myulchi jeot, a traditional Korean fermented seafood.</title>
        <authorList>
            <person name="Kim K.H."/>
            <person name="Jeon C.O."/>
            <person name="Jin H.M."/>
        </authorList>
    </citation>
    <scope>NUCLEOTIDE SEQUENCE</scope>
    <source>
        <strain evidence="2">MJ3</strain>
    </source>
</reference>
<keyword evidence="4" id="KW-1185">Reference proteome</keyword>
<proteinExistence type="predicted"/>
<feature type="region of interest" description="Disordered" evidence="1">
    <location>
        <begin position="18"/>
        <end position="70"/>
    </location>
</feature>
<sequence>MKNVLFVLLIGALLSACGNGEESESSSASTNEENAEQTESMENAEATQSEETEAEPQTSSDDPLEVANKNNDYDTLINGMNEEKILYRFVNEDTGDDGMNNITFDDYEVKYALALTEDINGDKSITMMGEQMNNGDAPLFSVEDTEFITDQQEQTTFATGEFGNMDPGIREKTHFQTYLDYEDPESFTMTFYEPLTEQENSEWFSNTNGDESQLNKVELEFHKE</sequence>
<reference evidence="5" key="2">
    <citation type="submission" date="2015-06" db="EMBL/GenBank/DDBJ databases">
        <title>Salimicrobium jeotgali MJ3, isolated from Myulchi jeot, a traditional Korean fermented seafood.</title>
        <authorList>
            <person name="Kim K.H."/>
            <person name="Jeon C.O."/>
            <person name="Jin H.M."/>
        </authorList>
    </citation>
    <scope>NUCLEOTIDE SEQUENCE [LARGE SCALE GENOMIC DNA]</scope>
    <source>
        <strain evidence="5">MJ3</strain>
    </source>
</reference>
<evidence type="ECO:0000313" key="4">
    <source>
        <dbReference type="Proteomes" id="UP000011746"/>
    </source>
</evidence>